<accession>A0ABU0DVA5</accession>
<keyword evidence="3" id="KW-1133">Transmembrane helix</keyword>
<proteinExistence type="inferred from homology"/>
<dbReference type="RefSeq" id="WP_307068907.1">
    <property type="nucleotide sequence ID" value="NZ_JAUSUP010000007.1"/>
</dbReference>
<feature type="transmembrane region" description="Helical" evidence="3">
    <location>
        <begin position="225"/>
        <end position="250"/>
    </location>
</feature>
<dbReference type="PANTHER" id="PTHR37312">
    <property type="entry name" value="MEMBRANE-BOUND ACYLTRANSFERASE YKRP-RELATED"/>
    <property type="match status" value="1"/>
</dbReference>
<keyword evidence="6" id="KW-1185">Reference proteome</keyword>
<protein>
    <submittedName>
        <fullName evidence="5">Fucose 4-O-acetylase-like acetyltransferase</fullName>
    </submittedName>
</protein>
<organism evidence="5 6">
    <name type="scientific">Alkalibacillus filiformis</name>
    <dbReference type="NCBI Taxonomy" id="200990"/>
    <lineage>
        <taxon>Bacteria</taxon>
        <taxon>Bacillati</taxon>
        <taxon>Bacillota</taxon>
        <taxon>Bacilli</taxon>
        <taxon>Bacillales</taxon>
        <taxon>Bacillaceae</taxon>
        <taxon>Alkalibacillus</taxon>
    </lineage>
</organism>
<name>A0ABU0DVA5_9BACI</name>
<feature type="transmembrane region" description="Helical" evidence="3">
    <location>
        <begin position="12"/>
        <end position="31"/>
    </location>
</feature>
<keyword evidence="3" id="KW-0812">Transmembrane</keyword>
<evidence type="ECO:0000256" key="1">
    <source>
        <dbReference type="ARBA" id="ARBA00004370"/>
    </source>
</evidence>
<dbReference type="PANTHER" id="PTHR37312:SF1">
    <property type="entry name" value="MEMBRANE-BOUND ACYLTRANSFERASE YKRP-RELATED"/>
    <property type="match status" value="1"/>
</dbReference>
<evidence type="ECO:0000313" key="6">
    <source>
        <dbReference type="Proteomes" id="UP001236723"/>
    </source>
</evidence>
<feature type="transmembrane region" description="Helical" evidence="3">
    <location>
        <begin position="293"/>
        <end position="310"/>
    </location>
</feature>
<keyword evidence="3" id="KW-0472">Membrane</keyword>
<comment type="subcellular location">
    <subcellularLocation>
        <location evidence="1">Membrane</location>
    </subcellularLocation>
</comment>
<feature type="transmembrane region" description="Helical" evidence="3">
    <location>
        <begin position="43"/>
        <end position="65"/>
    </location>
</feature>
<evidence type="ECO:0000313" key="5">
    <source>
        <dbReference type="EMBL" id="MDQ0352386.1"/>
    </source>
</evidence>
<reference evidence="5 6" key="1">
    <citation type="submission" date="2023-07" db="EMBL/GenBank/DDBJ databases">
        <title>Genomic Encyclopedia of Type Strains, Phase IV (KMG-IV): sequencing the most valuable type-strain genomes for metagenomic binning, comparative biology and taxonomic classification.</title>
        <authorList>
            <person name="Goeker M."/>
        </authorList>
    </citation>
    <scope>NUCLEOTIDE SEQUENCE [LARGE SCALE GENOMIC DNA]</scope>
    <source>
        <strain evidence="5 6">DSM 15448</strain>
    </source>
</reference>
<feature type="transmembrane region" description="Helical" evidence="3">
    <location>
        <begin position="133"/>
        <end position="150"/>
    </location>
</feature>
<dbReference type="Proteomes" id="UP001236723">
    <property type="component" value="Unassembled WGS sequence"/>
</dbReference>
<evidence type="ECO:0000256" key="3">
    <source>
        <dbReference type="SAM" id="Phobius"/>
    </source>
</evidence>
<evidence type="ECO:0000259" key="4">
    <source>
        <dbReference type="Pfam" id="PF01757"/>
    </source>
</evidence>
<feature type="transmembrane region" description="Helical" evidence="3">
    <location>
        <begin position="156"/>
        <end position="174"/>
    </location>
</feature>
<dbReference type="Pfam" id="PF01757">
    <property type="entry name" value="Acyl_transf_3"/>
    <property type="match status" value="1"/>
</dbReference>
<feature type="transmembrane region" description="Helical" evidence="3">
    <location>
        <begin position="77"/>
        <end position="95"/>
    </location>
</feature>
<feature type="transmembrane region" description="Helical" evidence="3">
    <location>
        <begin position="262"/>
        <end position="281"/>
    </location>
</feature>
<dbReference type="InterPro" id="IPR052734">
    <property type="entry name" value="Nod_factor_acetyltransferase"/>
</dbReference>
<dbReference type="InterPro" id="IPR002656">
    <property type="entry name" value="Acyl_transf_3_dom"/>
</dbReference>
<feature type="transmembrane region" description="Helical" evidence="3">
    <location>
        <begin position="110"/>
        <end position="128"/>
    </location>
</feature>
<dbReference type="EMBL" id="JAUSUP010000007">
    <property type="protein sequence ID" value="MDQ0352386.1"/>
    <property type="molecule type" value="Genomic_DNA"/>
</dbReference>
<feature type="domain" description="Acyltransferase 3" evidence="4">
    <location>
        <begin position="9"/>
        <end position="309"/>
    </location>
</feature>
<comment type="caution">
    <text evidence="5">The sequence shown here is derived from an EMBL/GenBank/DDBJ whole genome shotgun (WGS) entry which is preliminary data.</text>
</comment>
<feature type="transmembrane region" description="Helical" evidence="3">
    <location>
        <begin position="186"/>
        <end position="205"/>
    </location>
</feature>
<sequence length="350" mass="41351">MKHEKTRDPFIDNARFILVALVVAGHFFSPIRNDYQIIYDLNNILGLFRMPALIILTGFLSKGFMKPGYIEKITKKILIPYLVFQFAVGAYYYWLFDYSTLNIDFLRPQYTLWFLLSLFIWNLLLFVFTRIKYPLLIAVVIGVLIGYSDGAGHYLSIHRTFVFFPFFLIGFYMRKEHFEFFKVPSAKIYGLIGFVVVWFALGYFFTPGEALTWIQGRTPYEEMGYIRWDIGLGRLLIYALSLIIGFAFLTFVPKNKTFFTHLGIRTAYIYILHAAVIRTLYEFYLDDWVNELWHYFAILLFSFILALILGSKPVVWLTKPFIEGKIVDYILFPLRKVKRLIESKIKYQFK</sequence>
<gene>
    <name evidence="5" type="ORF">J2R98_002230</name>
</gene>
<evidence type="ECO:0000256" key="2">
    <source>
        <dbReference type="ARBA" id="ARBA00007400"/>
    </source>
</evidence>
<comment type="similarity">
    <text evidence="2">Belongs to the acyltransferase 3 family.</text>
</comment>